<accession>A0ABS9XV13</accession>
<proteinExistence type="predicted"/>
<evidence type="ECO:0000313" key="2">
    <source>
        <dbReference type="Proteomes" id="UP001165270"/>
    </source>
</evidence>
<dbReference type="Proteomes" id="UP001165270">
    <property type="component" value="Unassembled WGS sequence"/>
</dbReference>
<keyword evidence="2" id="KW-1185">Reference proteome</keyword>
<comment type="caution">
    <text evidence="1">The sequence shown here is derived from an EMBL/GenBank/DDBJ whole genome shotgun (WGS) entry which is preliminary data.</text>
</comment>
<evidence type="ECO:0000313" key="1">
    <source>
        <dbReference type="EMBL" id="MCI3245755.1"/>
    </source>
</evidence>
<sequence>MFTTGGAAVDPHRDRTVSAIAYAAESAYVRLLHETLADDGVHVAQVTIVGAIGAGLTHEPDEVAEHLWQLHAERTQPLLVLR</sequence>
<dbReference type="RefSeq" id="WP_242713249.1">
    <property type="nucleotide sequence ID" value="NZ_JALDAX010000024.1"/>
</dbReference>
<gene>
    <name evidence="1" type="ORF">MQN93_39255</name>
</gene>
<organism evidence="1 2">
    <name type="scientific">Streptomyces spinosisporus</name>
    <dbReference type="NCBI Taxonomy" id="2927582"/>
    <lineage>
        <taxon>Bacteria</taxon>
        <taxon>Bacillati</taxon>
        <taxon>Actinomycetota</taxon>
        <taxon>Actinomycetes</taxon>
        <taxon>Kitasatosporales</taxon>
        <taxon>Streptomycetaceae</taxon>
        <taxon>Streptomyces</taxon>
    </lineage>
</organism>
<protein>
    <submittedName>
        <fullName evidence="1">Uncharacterized protein</fullName>
    </submittedName>
</protein>
<reference evidence="1" key="1">
    <citation type="submission" date="2022-03" db="EMBL/GenBank/DDBJ databases">
        <title>Streptomyces 7R015 and 7R016 isolated from Barleria lupulina in Thailand.</title>
        <authorList>
            <person name="Kanchanasin P."/>
            <person name="Phongsopitanun W."/>
            <person name="Tanasupawat S."/>
        </authorList>
    </citation>
    <scope>NUCLEOTIDE SEQUENCE</scope>
    <source>
        <strain evidence="1">7R016</strain>
    </source>
</reference>
<dbReference type="EMBL" id="JALDAX010000024">
    <property type="protein sequence ID" value="MCI3245755.1"/>
    <property type="molecule type" value="Genomic_DNA"/>
</dbReference>
<name>A0ABS9XV13_9ACTN</name>